<gene>
    <name evidence="1" type="ORF">SEPMUDRAFT_54429</name>
</gene>
<proteinExistence type="predicted"/>
<name>M3C947_SPHMS</name>
<evidence type="ECO:0000313" key="2">
    <source>
        <dbReference type="Proteomes" id="UP000016931"/>
    </source>
</evidence>
<dbReference type="OrthoDB" id="526941at2759"/>
<dbReference type="AlphaFoldDB" id="M3C947"/>
<dbReference type="Proteomes" id="UP000016931">
    <property type="component" value="Unassembled WGS sequence"/>
</dbReference>
<reference evidence="1 2" key="1">
    <citation type="journal article" date="2012" name="PLoS Pathog.">
        <title>Diverse lifestyles and strategies of plant pathogenesis encoded in the genomes of eighteen Dothideomycetes fungi.</title>
        <authorList>
            <person name="Ohm R.A."/>
            <person name="Feau N."/>
            <person name="Henrissat B."/>
            <person name="Schoch C.L."/>
            <person name="Horwitz B.A."/>
            <person name="Barry K.W."/>
            <person name="Condon B.J."/>
            <person name="Copeland A.C."/>
            <person name="Dhillon B."/>
            <person name="Glaser F."/>
            <person name="Hesse C.N."/>
            <person name="Kosti I."/>
            <person name="LaButti K."/>
            <person name="Lindquist E.A."/>
            <person name="Lucas S."/>
            <person name="Salamov A.A."/>
            <person name="Bradshaw R.E."/>
            <person name="Ciuffetti L."/>
            <person name="Hamelin R.C."/>
            <person name="Kema G.H.J."/>
            <person name="Lawrence C."/>
            <person name="Scott J.A."/>
            <person name="Spatafora J.W."/>
            <person name="Turgeon B.G."/>
            <person name="de Wit P.J.G.M."/>
            <person name="Zhong S."/>
            <person name="Goodwin S.B."/>
            <person name="Grigoriev I.V."/>
        </authorList>
    </citation>
    <scope>NUCLEOTIDE SEQUENCE [LARGE SCALE GENOMIC DNA]</scope>
    <source>
        <strain evidence="1 2">SO2202</strain>
    </source>
</reference>
<dbReference type="GeneID" id="27906432"/>
<protein>
    <submittedName>
        <fullName evidence="1">Uncharacterized protein</fullName>
    </submittedName>
</protein>
<organism evidence="1 2">
    <name type="scientific">Sphaerulina musiva (strain SO2202)</name>
    <name type="common">Poplar stem canker fungus</name>
    <name type="synonym">Septoria musiva</name>
    <dbReference type="NCBI Taxonomy" id="692275"/>
    <lineage>
        <taxon>Eukaryota</taxon>
        <taxon>Fungi</taxon>
        <taxon>Dikarya</taxon>
        <taxon>Ascomycota</taxon>
        <taxon>Pezizomycotina</taxon>
        <taxon>Dothideomycetes</taxon>
        <taxon>Dothideomycetidae</taxon>
        <taxon>Mycosphaerellales</taxon>
        <taxon>Mycosphaerellaceae</taxon>
        <taxon>Sphaerulina</taxon>
    </lineage>
</organism>
<dbReference type="RefSeq" id="XP_016756496.1">
    <property type="nucleotide sequence ID" value="XM_016909295.1"/>
</dbReference>
<feature type="non-terminal residue" evidence="1">
    <location>
        <position position="1"/>
    </location>
</feature>
<dbReference type="OMA" id="MFINASL"/>
<dbReference type="STRING" id="692275.M3C947"/>
<keyword evidence="2" id="KW-1185">Reference proteome</keyword>
<dbReference type="EMBL" id="KB456271">
    <property type="protein sequence ID" value="EMF08375.1"/>
    <property type="molecule type" value="Genomic_DNA"/>
</dbReference>
<dbReference type="HOGENOM" id="CLU_045076_0_0_1"/>
<sequence>VEKEKPEDEHMDKSPDLIIYSYHETEEAATNFAFFRKHALHAKADFIIMINGEHTLNLTSLHALPNVRIVERENRCFDLGGYKETLEANMTLVNAYKRFMFINASLRGPFLPPWAAKTCWSDAYWDKLDARTKIVGMTWNCANGHDDFPPHVQSMIFAFDRETLQKLLLPHLKCYENMWSAVHEGEVQITPVILAAGYDAFAMEGRFASHAGTTKKNTTAFLEWCDDVLHSGMYQGSSLHPYETIFAKTNRPWDDRDRKVIDLLTEQVELMEYSSYDSCI</sequence>
<accession>M3C947</accession>
<evidence type="ECO:0000313" key="1">
    <source>
        <dbReference type="EMBL" id="EMF08375.1"/>
    </source>
</evidence>
<dbReference type="eggNOG" id="ENOG502S214">
    <property type="taxonomic scope" value="Eukaryota"/>
</dbReference>